<reference evidence="2 3" key="2">
    <citation type="submission" date="2006-07" db="EMBL/GenBank/DDBJ databases">
        <title>Sequencing of the draft genome and assembly of Chlorobium ferroxidans DSM 13031.</title>
        <authorList>
            <consortium name="US DOE Joint Genome Institute (JGI-PGF)"/>
            <person name="Copeland A."/>
            <person name="Lucas S."/>
            <person name="Lapidus A."/>
            <person name="Barry K."/>
            <person name="Glavina del Rio T."/>
            <person name="Dalin E."/>
            <person name="Tice H."/>
            <person name="Bruce D."/>
            <person name="Pitluck S."/>
            <person name="Richardson P."/>
        </authorList>
    </citation>
    <scope>NUCLEOTIDE SEQUENCE [LARGE SCALE GENOMIC DNA]</scope>
    <source>
        <strain evidence="2 3">DSM 13031</strain>
    </source>
</reference>
<dbReference type="PANTHER" id="PTHR33677">
    <property type="entry name" value="TRANSCRIPTIONAL REPRESSOR FRMR-RELATED"/>
    <property type="match status" value="1"/>
</dbReference>
<dbReference type="Pfam" id="PF02583">
    <property type="entry name" value="Trns_repr_metal"/>
    <property type="match status" value="1"/>
</dbReference>
<reference evidence="2 3" key="1">
    <citation type="submission" date="2006-07" db="EMBL/GenBank/DDBJ databases">
        <title>Annotation of the draft genome assembly of Chlorobium ferroxidans DSM 13031.</title>
        <authorList>
            <consortium name="US DOE Joint Genome Institute (JGI-ORNL)"/>
            <person name="Larimer F."/>
            <person name="Land M."/>
            <person name="Hauser L."/>
        </authorList>
    </citation>
    <scope>NUCLEOTIDE SEQUENCE [LARGE SCALE GENOMIC DNA]</scope>
    <source>
        <strain evidence="2 3">DSM 13031</strain>
    </source>
</reference>
<comment type="caution">
    <text evidence="2">The sequence shown here is derived from an EMBL/GenBank/DDBJ whole genome shotgun (WGS) entry which is preliminary data.</text>
</comment>
<organism evidence="2 3">
    <name type="scientific">Chlorobium ferrooxidans DSM 13031</name>
    <dbReference type="NCBI Taxonomy" id="377431"/>
    <lineage>
        <taxon>Bacteria</taxon>
        <taxon>Pseudomonadati</taxon>
        <taxon>Chlorobiota</taxon>
        <taxon>Chlorobiia</taxon>
        <taxon>Chlorobiales</taxon>
        <taxon>Chlorobiaceae</taxon>
        <taxon>Chlorobium/Pelodictyon group</taxon>
        <taxon>Chlorobium</taxon>
    </lineage>
</organism>
<accession>Q0YST1</accession>
<dbReference type="PANTHER" id="PTHR33677:SF5">
    <property type="entry name" value="TRANSCRIPTIONAL REPRESSOR FRMR"/>
    <property type="match status" value="1"/>
</dbReference>
<proteinExistence type="inferred from homology"/>
<dbReference type="InterPro" id="IPR038390">
    <property type="entry name" value="Metal_Tscrpt_repr_sf"/>
</dbReference>
<dbReference type="Proteomes" id="UP000004162">
    <property type="component" value="Unassembled WGS sequence"/>
</dbReference>
<keyword evidence="3" id="KW-1185">Reference proteome</keyword>
<dbReference type="EMBL" id="AASE01000005">
    <property type="protein sequence ID" value="EAT59315.1"/>
    <property type="molecule type" value="Genomic_DNA"/>
</dbReference>
<dbReference type="Gene3D" id="1.20.58.1000">
    <property type="entry name" value="Metal-sensitive repressor, helix protomer"/>
    <property type="match status" value="1"/>
</dbReference>
<evidence type="ECO:0000313" key="3">
    <source>
        <dbReference type="Proteomes" id="UP000004162"/>
    </source>
</evidence>
<evidence type="ECO:0000256" key="1">
    <source>
        <dbReference type="ARBA" id="ARBA00005260"/>
    </source>
</evidence>
<evidence type="ECO:0000313" key="2">
    <source>
        <dbReference type="EMBL" id="EAT59315.1"/>
    </source>
</evidence>
<dbReference type="GO" id="GO:0046872">
    <property type="term" value="F:metal ion binding"/>
    <property type="evidence" value="ECO:0007669"/>
    <property type="project" value="InterPro"/>
</dbReference>
<gene>
    <name evidence="2" type="ORF">CferDRAFT_1463</name>
</gene>
<dbReference type="GO" id="GO:0045892">
    <property type="term" value="P:negative regulation of DNA-templated transcription"/>
    <property type="evidence" value="ECO:0007669"/>
    <property type="project" value="UniProtKB-ARBA"/>
</dbReference>
<dbReference type="CDD" id="cd10148">
    <property type="entry name" value="CsoR-like_DUF156"/>
    <property type="match status" value="1"/>
</dbReference>
<comment type="similarity">
    <text evidence="1">Belongs to the FrmR/RcnR family.</text>
</comment>
<dbReference type="InterPro" id="IPR003735">
    <property type="entry name" value="Metal_Tscrpt_repr"/>
</dbReference>
<name>Q0YST1_9CHLB</name>
<sequence>MVATTDSMKDVIMRLRRVAGQIEGLTRMIEREEECSQIITQFQAAKAALDNTFSLVLHRNLKGCMSQGDSESVEQILKLISKQ</sequence>
<dbReference type="GO" id="GO:0003677">
    <property type="term" value="F:DNA binding"/>
    <property type="evidence" value="ECO:0007669"/>
    <property type="project" value="InterPro"/>
</dbReference>
<dbReference type="AlphaFoldDB" id="Q0YST1"/>
<protein>
    <submittedName>
        <fullName evidence="2">Uncharacterized protein</fullName>
    </submittedName>
</protein>